<dbReference type="RefSeq" id="WP_073502500.1">
    <property type="nucleotide sequence ID" value="NZ_FRBI01000034.1"/>
</dbReference>
<dbReference type="Gene3D" id="1.25.40.10">
    <property type="entry name" value="Tetratricopeptide repeat domain"/>
    <property type="match status" value="1"/>
</dbReference>
<dbReference type="InterPro" id="IPR010852">
    <property type="entry name" value="ABATE"/>
</dbReference>
<keyword evidence="2" id="KW-0902">Two-component regulatory system</keyword>
<comment type="similarity">
    <text evidence="1">Belongs to the AfsR/DnrI/RedD regulatory family.</text>
</comment>
<dbReference type="Gene3D" id="1.10.3300.10">
    <property type="entry name" value="Jann2411-like domain"/>
    <property type="match status" value="1"/>
</dbReference>
<dbReference type="SUPFAM" id="SSF46894">
    <property type="entry name" value="C-terminal effector domain of the bipartite response regulators"/>
    <property type="match status" value="1"/>
</dbReference>
<dbReference type="AlphaFoldDB" id="A0A1M7QG10"/>
<dbReference type="SMART" id="SM00862">
    <property type="entry name" value="Trans_reg_C"/>
    <property type="match status" value="1"/>
</dbReference>
<dbReference type="Pfam" id="PF00486">
    <property type="entry name" value="Trans_reg_C"/>
    <property type="match status" value="1"/>
</dbReference>
<dbReference type="OrthoDB" id="4336084at2"/>
<keyword evidence="3" id="KW-0805">Transcription regulation</keyword>
<dbReference type="InterPro" id="IPR016032">
    <property type="entry name" value="Sig_transdc_resp-reg_C-effctor"/>
</dbReference>
<dbReference type="SMART" id="SM01043">
    <property type="entry name" value="BTAD"/>
    <property type="match status" value="1"/>
</dbReference>
<keyword evidence="5" id="KW-0804">Transcription</keyword>
<organism evidence="8 9">
    <name type="scientific">Actinacidiphila paucisporea</name>
    <dbReference type="NCBI Taxonomy" id="310782"/>
    <lineage>
        <taxon>Bacteria</taxon>
        <taxon>Bacillati</taxon>
        <taxon>Actinomycetota</taxon>
        <taxon>Actinomycetes</taxon>
        <taxon>Kitasatosporales</taxon>
        <taxon>Streptomycetaceae</taxon>
        <taxon>Actinacidiphila</taxon>
    </lineage>
</organism>
<dbReference type="Proteomes" id="UP000184111">
    <property type="component" value="Unassembled WGS sequence"/>
</dbReference>
<accession>A0A1M7QG10</accession>
<dbReference type="InterPro" id="IPR051677">
    <property type="entry name" value="AfsR-DnrI-RedD_regulator"/>
</dbReference>
<dbReference type="Pfam" id="PF11706">
    <property type="entry name" value="zf-CGNR"/>
    <property type="match status" value="1"/>
</dbReference>
<dbReference type="SUPFAM" id="SSF160904">
    <property type="entry name" value="Jann2411-like"/>
    <property type="match status" value="1"/>
</dbReference>
<evidence type="ECO:0000313" key="9">
    <source>
        <dbReference type="Proteomes" id="UP000184111"/>
    </source>
</evidence>
<proteinExistence type="inferred from homology"/>
<dbReference type="Gene3D" id="1.10.10.10">
    <property type="entry name" value="Winged helix-like DNA-binding domain superfamily/Winged helix DNA-binding domain"/>
    <property type="match status" value="1"/>
</dbReference>
<gene>
    <name evidence="8" type="ORF">SAMN05216499_13426</name>
</gene>
<dbReference type="Pfam" id="PF03704">
    <property type="entry name" value="BTAD"/>
    <property type="match status" value="1"/>
</dbReference>
<name>A0A1M7QG10_9ACTN</name>
<dbReference type="PANTHER" id="PTHR35807:SF1">
    <property type="entry name" value="TRANSCRIPTIONAL REGULATOR REDD"/>
    <property type="match status" value="1"/>
</dbReference>
<dbReference type="InterPro" id="IPR005158">
    <property type="entry name" value="BTAD"/>
</dbReference>
<evidence type="ECO:0000256" key="2">
    <source>
        <dbReference type="ARBA" id="ARBA00023012"/>
    </source>
</evidence>
<dbReference type="GO" id="GO:0000160">
    <property type="term" value="P:phosphorelay signal transduction system"/>
    <property type="evidence" value="ECO:0007669"/>
    <property type="project" value="UniProtKB-KW"/>
</dbReference>
<dbReference type="InterPro" id="IPR011990">
    <property type="entry name" value="TPR-like_helical_dom_sf"/>
</dbReference>
<keyword evidence="9" id="KW-1185">Reference proteome</keyword>
<dbReference type="InterPro" id="IPR023286">
    <property type="entry name" value="ABATE_dom_sf"/>
</dbReference>
<dbReference type="GO" id="GO:0003677">
    <property type="term" value="F:DNA binding"/>
    <property type="evidence" value="ECO:0007669"/>
    <property type="project" value="UniProtKB-UniRule"/>
</dbReference>
<protein>
    <submittedName>
        <fullName evidence="8">DNA-binding transcriptional activator of the SARP family</fullName>
    </submittedName>
</protein>
<keyword evidence="4 6" id="KW-0238">DNA-binding</keyword>
<dbReference type="InterPro" id="IPR036388">
    <property type="entry name" value="WH-like_DNA-bd_sf"/>
</dbReference>
<dbReference type="PANTHER" id="PTHR35807">
    <property type="entry name" value="TRANSCRIPTIONAL REGULATOR REDD-RELATED"/>
    <property type="match status" value="1"/>
</dbReference>
<evidence type="ECO:0000313" key="8">
    <source>
        <dbReference type="EMBL" id="SHN29933.1"/>
    </source>
</evidence>
<feature type="domain" description="OmpR/PhoB-type" evidence="7">
    <location>
        <begin position="1"/>
        <end position="92"/>
    </location>
</feature>
<dbReference type="Pfam" id="PF07336">
    <property type="entry name" value="ABATE"/>
    <property type="match status" value="1"/>
</dbReference>
<dbReference type="GO" id="GO:0006355">
    <property type="term" value="P:regulation of DNA-templated transcription"/>
    <property type="evidence" value="ECO:0007669"/>
    <property type="project" value="InterPro"/>
</dbReference>
<dbReference type="STRING" id="310782.SAMN05216499_13426"/>
<evidence type="ECO:0000256" key="1">
    <source>
        <dbReference type="ARBA" id="ARBA00005820"/>
    </source>
</evidence>
<sequence>MKFQLLGPFEARHEGERVMLGERRQERCLLAILLLEAGHVVTTARLIDLLWNGSPPASARGTVHTYIGRVRARLRPYGLLVETRHGGYLLDLGEHTTDAREFLSLVGEAAVTGDPGERVRSYDRALALWHGPLLADVIDDELRGRLGARFTELRLSALEQRAEGQLTMGLHERVLADLTPLAHELPTRERLVIAQMTALYRSGRQADALELYRHARHVLVTELGIEPGPALATLHDRILQGDRRLDRPPAPLYAVRVREEWLPWSTSGHPALEFCNTYAGWGAPGLPGADWLRRYATLAVWAGHMDLADDPTVDRLLQQAQEQPDEAAAALEEARGFRTQLYACLADPHDARAFNAVAAVVQDAAGSAVFTRGEDGLGRWRLSPAAGLRLPVRATARSAAELLADPRRFTIRACSSDDCGWLFLDHSGRRRWCSLATCGSNRARAGAG</sequence>
<evidence type="ECO:0000256" key="4">
    <source>
        <dbReference type="ARBA" id="ARBA00023125"/>
    </source>
</evidence>
<dbReference type="InterPro" id="IPR001867">
    <property type="entry name" value="OmpR/PhoB-type_DNA-bd"/>
</dbReference>
<dbReference type="CDD" id="cd15831">
    <property type="entry name" value="BTAD"/>
    <property type="match status" value="1"/>
</dbReference>
<dbReference type="PROSITE" id="PS51755">
    <property type="entry name" value="OMPR_PHOB"/>
    <property type="match status" value="1"/>
</dbReference>
<reference evidence="8 9" key="1">
    <citation type="submission" date="2016-11" db="EMBL/GenBank/DDBJ databases">
        <authorList>
            <person name="Jaros S."/>
            <person name="Januszkiewicz K."/>
            <person name="Wedrychowicz H."/>
        </authorList>
    </citation>
    <scope>NUCLEOTIDE SEQUENCE [LARGE SCALE GENOMIC DNA]</scope>
    <source>
        <strain evidence="8 9">CGMCC 4.2025</strain>
    </source>
</reference>
<evidence type="ECO:0000256" key="5">
    <source>
        <dbReference type="ARBA" id="ARBA00023163"/>
    </source>
</evidence>
<evidence type="ECO:0000256" key="6">
    <source>
        <dbReference type="PROSITE-ProRule" id="PRU01091"/>
    </source>
</evidence>
<dbReference type="EMBL" id="FRBI01000034">
    <property type="protein sequence ID" value="SHN29933.1"/>
    <property type="molecule type" value="Genomic_DNA"/>
</dbReference>
<feature type="DNA-binding region" description="OmpR/PhoB-type" evidence="6">
    <location>
        <begin position="1"/>
        <end position="92"/>
    </location>
</feature>
<dbReference type="SUPFAM" id="SSF48452">
    <property type="entry name" value="TPR-like"/>
    <property type="match status" value="1"/>
</dbReference>
<evidence type="ECO:0000259" key="7">
    <source>
        <dbReference type="PROSITE" id="PS51755"/>
    </source>
</evidence>
<evidence type="ECO:0000256" key="3">
    <source>
        <dbReference type="ARBA" id="ARBA00023015"/>
    </source>
</evidence>
<dbReference type="InterPro" id="IPR021005">
    <property type="entry name" value="Znf_CGNR"/>
</dbReference>